<evidence type="ECO:0000256" key="5">
    <source>
        <dbReference type="ARBA" id="ARBA00022723"/>
    </source>
</evidence>
<dbReference type="EMBL" id="UOGF01000060">
    <property type="protein sequence ID" value="VAX30329.1"/>
    <property type="molecule type" value="Genomic_DNA"/>
</dbReference>
<feature type="transmembrane region" description="Helical" evidence="10">
    <location>
        <begin position="215"/>
        <end position="236"/>
    </location>
</feature>
<feature type="transmembrane region" description="Helical" evidence="10">
    <location>
        <begin position="248"/>
        <end position="271"/>
    </location>
</feature>
<evidence type="ECO:0000259" key="11">
    <source>
        <dbReference type="PROSITE" id="PS51003"/>
    </source>
</evidence>
<feature type="transmembrane region" description="Helical" evidence="10">
    <location>
        <begin position="42"/>
        <end position="64"/>
    </location>
</feature>
<keyword evidence="3" id="KW-0349">Heme</keyword>
<dbReference type="InterPro" id="IPR005798">
    <property type="entry name" value="Cyt_b/b6_C"/>
</dbReference>
<sequence length="284" mass="32235">MSEKVSDSAQITTKSSRLSAMIKKTAAGKVAPENTVLVWPNLVYLELICMMVAVSVILFLSLVAPAPLEELASADTTPNPTKAPWYFLGLQELLVYFDPWLAGMVLPTLMLVGLILIPYLDPNPRGKGYYTFSERKFSMLVFSFGLGLWYALIFVGVFFRGLDWSWYWPWDDWHVHQPAGAAKLIDLEIILQSSLGLSESPLVTLGRYAVTTANLLTWVILGAFYGIGFTVPFLFFRDFYRKLGFVRYNLVMFFFISMMGVPMKIFVRLLADVKYVLVTPWFKI</sequence>
<evidence type="ECO:0000313" key="12">
    <source>
        <dbReference type="EMBL" id="VAX30329.1"/>
    </source>
</evidence>
<name>A0A3B1CJC5_9ZZZZ</name>
<evidence type="ECO:0000256" key="8">
    <source>
        <dbReference type="ARBA" id="ARBA00023004"/>
    </source>
</evidence>
<accession>A0A3B1CJC5</accession>
<evidence type="ECO:0000256" key="9">
    <source>
        <dbReference type="ARBA" id="ARBA00023136"/>
    </source>
</evidence>
<keyword evidence="9 10" id="KW-0472">Membrane</keyword>
<keyword evidence="7 10" id="KW-1133">Transmembrane helix</keyword>
<dbReference type="Gene3D" id="1.20.810.10">
    <property type="entry name" value="Cytochrome Bc1 Complex, Chain C"/>
    <property type="match status" value="1"/>
</dbReference>
<evidence type="ECO:0000256" key="4">
    <source>
        <dbReference type="ARBA" id="ARBA00022692"/>
    </source>
</evidence>
<dbReference type="PROSITE" id="PS51003">
    <property type="entry name" value="CYTB_CTER"/>
    <property type="match status" value="1"/>
</dbReference>
<dbReference type="GO" id="GO:0016491">
    <property type="term" value="F:oxidoreductase activity"/>
    <property type="evidence" value="ECO:0007669"/>
    <property type="project" value="UniProtKB-KW"/>
</dbReference>
<evidence type="ECO:0000256" key="7">
    <source>
        <dbReference type="ARBA" id="ARBA00022989"/>
    </source>
</evidence>
<evidence type="ECO:0000256" key="6">
    <source>
        <dbReference type="ARBA" id="ARBA00022982"/>
    </source>
</evidence>
<comment type="subcellular location">
    <subcellularLocation>
        <location evidence="1">Membrane</location>
        <topology evidence="1">Multi-pass membrane protein</topology>
    </subcellularLocation>
</comment>
<dbReference type="InterPro" id="IPR027387">
    <property type="entry name" value="Cytb/b6-like_sf"/>
</dbReference>
<dbReference type="GO" id="GO:0046872">
    <property type="term" value="F:metal ion binding"/>
    <property type="evidence" value="ECO:0007669"/>
    <property type="project" value="UniProtKB-KW"/>
</dbReference>
<evidence type="ECO:0000256" key="3">
    <source>
        <dbReference type="ARBA" id="ARBA00022617"/>
    </source>
</evidence>
<gene>
    <name evidence="12" type="ORF">MNBD_NITROSPIRAE01-655</name>
</gene>
<proteinExistence type="predicted"/>
<dbReference type="EC" id="1.10.2.2" evidence="12"/>
<dbReference type="GO" id="GO:0016020">
    <property type="term" value="C:membrane"/>
    <property type="evidence" value="ECO:0007669"/>
    <property type="project" value="UniProtKB-SubCell"/>
</dbReference>
<dbReference type="SUPFAM" id="SSF81648">
    <property type="entry name" value="a domain/subunit of cytochrome bc1 complex (Ubiquinol-cytochrome c reductase)"/>
    <property type="match status" value="1"/>
</dbReference>
<feature type="transmembrane region" description="Helical" evidence="10">
    <location>
        <begin position="140"/>
        <end position="159"/>
    </location>
</feature>
<evidence type="ECO:0000256" key="2">
    <source>
        <dbReference type="ARBA" id="ARBA00022448"/>
    </source>
</evidence>
<dbReference type="InterPro" id="IPR036150">
    <property type="entry name" value="Cyt_b/b6_C_sf"/>
</dbReference>
<dbReference type="AlphaFoldDB" id="A0A3B1CJC5"/>
<feature type="transmembrane region" description="Helical" evidence="10">
    <location>
        <begin position="100"/>
        <end position="120"/>
    </location>
</feature>
<keyword evidence="4 10" id="KW-0812">Transmembrane</keyword>
<reference evidence="12" key="1">
    <citation type="submission" date="2018-06" db="EMBL/GenBank/DDBJ databases">
        <authorList>
            <person name="Zhirakovskaya E."/>
        </authorList>
    </citation>
    <scope>NUCLEOTIDE SEQUENCE</scope>
</reference>
<organism evidence="12">
    <name type="scientific">hydrothermal vent metagenome</name>
    <dbReference type="NCBI Taxonomy" id="652676"/>
    <lineage>
        <taxon>unclassified sequences</taxon>
        <taxon>metagenomes</taxon>
        <taxon>ecological metagenomes</taxon>
    </lineage>
</organism>
<keyword evidence="6" id="KW-0249">Electron transport</keyword>
<dbReference type="GO" id="GO:0009055">
    <property type="term" value="F:electron transfer activity"/>
    <property type="evidence" value="ECO:0007669"/>
    <property type="project" value="InterPro"/>
</dbReference>
<keyword evidence="5" id="KW-0479">Metal-binding</keyword>
<evidence type="ECO:0000256" key="1">
    <source>
        <dbReference type="ARBA" id="ARBA00004141"/>
    </source>
</evidence>
<keyword evidence="2" id="KW-0813">Transport</keyword>
<protein>
    <submittedName>
        <fullName evidence="12">Ubiquinol--cytochrome c reductase, cytochrome B subunit</fullName>
        <ecNumber evidence="12">1.10.2.2</ecNumber>
    </submittedName>
</protein>
<keyword evidence="12" id="KW-0560">Oxidoreductase</keyword>
<keyword evidence="8" id="KW-0408">Iron</keyword>
<feature type="domain" description="Cytochrome b/b6 C-terminal region profile" evidence="11">
    <location>
        <begin position="28"/>
        <end position="156"/>
    </location>
</feature>
<evidence type="ECO:0000256" key="10">
    <source>
        <dbReference type="SAM" id="Phobius"/>
    </source>
</evidence>